<evidence type="ECO:0000256" key="1">
    <source>
        <dbReference type="SAM" id="Phobius"/>
    </source>
</evidence>
<keyword evidence="1" id="KW-0812">Transmembrane</keyword>
<gene>
    <name evidence="3" type="ORF">LEA_04759</name>
</gene>
<evidence type="ECO:0000313" key="3">
    <source>
        <dbReference type="EMBL" id="EKC76323.1"/>
    </source>
</evidence>
<keyword evidence="1" id="KW-1133">Transmembrane helix</keyword>
<organism evidence="3">
    <name type="scientific">human gut metagenome</name>
    <dbReference type="NCBI Taxonomy" id="408170"/>
    <lineage>
        <taxon>unclassified sequences</taxon>
        <taxon>metagenomes</taxon>
        <taxon>organismal metagenomes</taxon>
    </lineage>
</organism>
<keyword evidence="1" id="KW-0472">Membrane</keyword>
<feature type="domain" description="MacB-like periplasmic core" evidence="2">
    <location>
        <begin position="5"/>
        <end position="92"/>
    </location>
</feature>
<dbReference type="EMBL" id="AJWY01003120">
    <property type="protein sequence ID" value="EKC76323.1"/>
    <property type="molecule type" value="Genomic_DNA"/>
</dbReference>
<protein>
    <submittedName>
        <fullName evidence="3">ABC transporter permease</fullName>
    </submittedName>
</protein>
<dbReference type="InterPro" id="IPR025857">
    <property type="entry name" value="MacB_PCD"/>
</dbReference>
<evidence type="ECO:0000259" key="2">
    <source>
        <dbReference type="Pfam" id="PF12704"/>
    </source>
</evidence>
<reference evidence="3" key="1">
    <citation type="journal article" date="2013" name="Environ. Microbiol.">
        <title>Microbiota from the distal guts of lean and obese adolescents exhibit partial functional redundancy besides clear differences in community structure.</title>
        <authorList>
            <person name="Ferrer M."/>
            <person name="Ruiz A."/>
            <person name="Lanza F."/>
            <person name="Haange S.B."/>
            <person name="Oberbach A."/>
            <person name="Till H."/>
            <person name="Bargiela R."/>
            <person name="Campoy C."/>
            <person name="Segura M.T."/>
            <person name="Richter M."/>
            <person name="von Bergen M."/>
            <person name="Seifert J."/>
            <person name="Suarez A."/>
        </authorList>
    </citation>
    <scope>NUCLEOTIDE SEQUENCE</scope>
</reference>
<comment type="caution">
    <text evidence="3">The sequence shown here is derived from an EMBL/GenBank/DDBJ whole genome shotgun (WGS) entry which is preliminary data.</text>
</comment>
<feature type="transmembrane region" description="Helical" evidence="1">
    <location>
        <begin position="167"/>
        <end position="191"/>
    </location>
</feature>
<name>K1U220_9ZZZZ</name>
<proteinExistence type="predicted"/>
<sequence length="251" mass="28910">MFHPLKLITGSYFSGNDLMQDYCIIDQDAAWQLFGSNDVVGMTVYIGNVPHIVTGVVQRPDSRMDKAAGLNSTVVYVSYETLSAYGTNNGINHYEIVMPNPVDEFAYSKVKEGIGIDEKNVEIVENSRRYSLPNRIKTILAFGTRSMNGKAIIYPYWENLARGYEDIIALLTVFMLLLSLYPVVTVIWCFVHWWRHKGWTLKDVWHTGKDQAERAVERRREKKHSHKRGMSWRNWNGSWRKTLMLTVNSPG</sequence>
<dbReference type="AlphaFoldDB" id="K1U220"/>
<accession>K1U220</accession>
<dbReference type="Pfam" id="PF12704">
    <property type="entry name" value="MacB_PCD"/>
    <property type="match status" value="1"/>
</dbReference>